<reference evidence="12" key="3">
    <citation type="journal article" date="2019" name="Microbiol. Resour. Announc.">
        <title>Genome Sequence of Metarhizium rileyi, a Microbial Control Agent for Lepidoptera.</title>
        <authorList>
            <person name="Binneck E."/>
            <person name="Lastra C.C.L."/>
            <person name="Sosa-Gomez D.R."/>
        </authorList>
    </citation>
    <scope>NUCLEOTIDE SEQUENCE</scope>
    <source>
        <strain evidence="12">Cep018-CH2</strain>
    </source>
</reference>
<sequence>MTSSRDRRVAKELQDIQADKEKSGVYAEPLDGVDLSHLEGKISGPPDTPYSGGTFLIDIQIPNNYPFKSPTMSFKTQIWHPNVSSQTGLICLDTLSSAWSPVQTIKTALLSIRMLLEIPNPKDPQDAEVANMLLKRPDEFARKAQEWSILKAGAPKQELNLSQYKIAMAKKPQDANRYKGYSKDLVDRFVNMGFDDEAVVEAFIAVGIDRNNGEDYELEEAYLGDITARLLGEQ</sequence>
<evidence type="ECO:0000256" key="3">
    <source>
        <dbReference type="ARBA" id="ARBA00039884"/>
    </source>
</evidence>
<comment type="similarity">
    <text evidence="8">Belongs to the ubiquitin-conjugating enzyme family.</text>
</comment>
<dbReference type="GO" id="GO:0016050">
    <property type="term" value="P:vesicle organization"/>
    <property type="evidence" value="ECO:0007669"/>
    <property type="project" value="EnsemblFungi"/>
</dbReference>
<evidence type="ECO:0000256" key="8">
    <source>
        <dbReference type="RuleBase" id="RU362109"/>
    </source>
</evidence>
<evidence type="ECO:0000256" key="4">
    <source>
        <dbReference type="ARBA" id="ARBA00041569"/>
    </source>
</evidence>
<feature type="active site" description="Glycyl thioester intermediate" evidence="7">
    <location>
        <position position="91"/>
    </location>
</feature>
<reference evidence="14" key="2">
    <citation type="submission" date="2018-12" db="EMBL/GenBank/DDBJ databases">
        <title>The complete genome of Metarhizium rileyi, a key fungal pathogen of Lepidoptera.</title>
        <authorList>
            <person name="Binneck E."/>
            <person name="Lastra C.C.L."/>
            <person name="Sosa-Gomez D.R."/>
        </authorList>
    </citation>
    <scope>NUCLEOTIDE SEQUENCE [LARGE SCALE GENOMIC DNA]</scope>
    <source>
        <strain evidence="14">Cep018-CH2</strain>
    </source>
</reference>
<dbReference type="InterPro" id="IPR015368">
    <property type="entry name" value="UBA_C_fun"/>
</dbReference>
<dbReference type="CDD" id="cd14311">
    <property type="entry name" value="UBA_II_E2_UBC1"/>
    <property type="match status" value="1"/>
</dbReference>
<dbReference type="OMA" id="THLRGQF"/>
<protein>
    <recommendedName>
        <fullName evidence="3">Ubiquitin-conjugating enzyme E2 2</fullName>
    </recommendedName>
    <alternativeName>
        <fullName evidence="5">E2 ubiquitin-conjugating enzyme 2</fullName>
    </alternativeName>
    <alternativeName>
        <fullName evidence="6">Ubiquitin carrier protein UBC2</fullName>
    </alternativeName>
    <alternativeName>
        <fullName evidence="4">Ubiquitin-protein ligase UBC2</fullName>
    </alternativeName>
</protein>
<dbReference type="PANTHER" id="PTHR24067">
    <property type="entry name" value="UBIQUITIN-CONJUGATING ENZYME E2"/>
    <property type="match status" value="1"/>
</dbReference>
<dbReference type="Proteomes" id="UP000243498">
    <property type="component" value="Unassembled WGS sequence"/>
</dbReference>
<evidence type="ECO:0000256" key="2">
    <source>
        <dbReference type="ARBA" id="ARBA00022786"/>
    </source>
</evidence>
<name>A0A167KNH4_METRR</name>
<dbReference type="Proteomes" id="UP000317257">
    <property type="component" value="Unassembled WGS sequence"/>
</dbReference>
<dbReference type="GO" id="GO:0005524">
    <property type="term" value="F:ATP binding"/>
    <property type="evidence" value="ECO:0007669"/>
    <property type="project" value="UniProtKB-UniRule"/>
</dbReference>
<dbReference type="GO" id="GO:0070628">
    <property type="term" value="F:proteasome binding"/>
    <property type="evidence" value="ECO:0007669"/>
    <property type="project" value="EnsemblFungi"/>
</dbReference>
<accession>A0A5C6GIH6</accession>
<dbReference type="SUPFAM" id="SSF46934">
    <property type="entry name" value="UBA-like"/>
    <property type="match status" value="1"/>
</dbReference>
<keyword evidence="8" id="KW-0067">ATP-binding</keyword>
<evidence type="ECO:0000256" key="1">
    <source>
        <dbReference type="ARBA" id="ARBA00022679"/>
    </source>
</evidence>
<dbReference type="PROSITE" id="PS00183">
    <property type="entry name" value="UBC_1"/>
    <property type="match status" value="1"/>
</dbReference>
<dbReference type="InterPro" id="IPR050113">
    <property type="entry name" value="Ub_conjugating_enzyme"/>
</dbReference>
<evidence type="ECO:0000259" key="10">
    <source>
        <dbReference type="PROSITE" id="PS50127"/>
    </source>
</evidence>
<evidence type="ECO:0000256" key="9">
    <source>
        <dbReference type="SAM" id="MobiDB-lite"/>
    </source>
</evidence>
<evidence type="ECO:0000313" key="12">
    <source>
        <dbReference type="EMBL" id="TWU77612.1"/>
    </source>
</evidence>
<dbReference type="OrthoDB" id="9993688at2759"/>
<dbReference type="STRING" id="1081105.A0A167KNH4"/>
<evidence type="ECO:0000313" key="13">
    <source>
        <dbReference type="Proteomes" id="UP000243498"/>
    </source>
</evidence>
<keyword evidence="8" id="KW-0547">Nucleotide-binding</keyword>
<evidence type="ECO:0000313" key="14">
    <source>
        <dbReference type="Proteomes" id="UP000317257"/>
    </source>
</evidence>
<evidence type="ECO:0000256" key="5">
    <source>
        <dbReference type="ARBA" id="ARBA00042179"/>
    </source>
</evidence>
<dbReference type="InterPro" id="IPR000608">
    <property type="entry name" value="UBC"/>
</dbReference>
<evidence type="ECO:0000256" key="7">
    <source>
        <dbReference type="PROSITE-ProRule" id="PRU10133"/>
    </source>
</evidence>
<dbReference type="Pfam" id="PF00179">
    <property type="entry name" value="UQ_con"/>
    <property type="match status" value="1"/>
</dbReference>
<dbReference type="GO" id="GO:0004842">
    <property type="term" value="F:ubiquitin-protein transferase activity"/>
    <property type="evidence" value="ECO:0007669"/>
    <property type="project" value="EnsemblFungi"/>
</dbReference>
<dbReference type="CDD" id="cd23800">
    <property type="entry name" value="UBCc_UBE2K"/>
    <property type="match status" value="1"/>
</dbReference>
<comment type="caution">
    <text evidence="11">The sequence shown here is derived from an EMBL/GenBank/DDBJ whole genome shotgun (WGS) entry which is preliminary data.</text>
</comment>
<gene>
    <name evidence="12" type="ORF">ED733_007934</name>
    <name evidence="11" type="ORF">NOR_00556</name>
</gene>
<proteinExistence type="inferred from homology"/>
<keyword evidence="2 8" id="KW-0833">Ubl conjugation pathway</keyword>
<dbReference type="Gene3D" id="3.10.110.10">
    <property type="entry name" value="Ubiquitin Conjugating Enzyme"/>
    <property type="match status" value="1"/>
</dbReference>
<keyword evidence="13" id="KW-1185">Reference proteome</keyword>
<dbReference type="Pfam" id="PF09288">
    <property type="entry name" value="UBA_3"/>
    <property type="match status" value="1"/>
</dbReference>
<dbReference type="SMART" id="SM00212">
    <property type="entry name" value="UBCc"/>
    <property type="match status" value="1"/>
</dbReference>
<dbReference type="GO" id="GO:0006511">
    <property type="term" value="P:ubiquitin-dependent protein catabolic process"/>
    <property type="evidence" value="ECO:0007669"/>
    <property type="project" value="EnsemblFungi"/>
</dbReference>
<accession>A0A167KNH4</accession>
<dbReference type="AlphaFoldDB" id="A0A167KNH4"/>
<dbReference type="EMBL" id="SBHS01000003">
    <property type="protein sequence ID" value="TWU77612.1"/>
    <property type="molecule type" value="Genomic_DNA"/>
</dbReference>
<dbReference type="SUPFAM" id="SSF54495">
    <property type="entry name" value="UBC-like"/>
    <property type="match status" value="1"/>
</dbReference>
<dbReference type="EMBL" id="AZHC01000001">
    <property type="protein sequence ID" value="OAA51963.1"/>
    <property type="molecule type" value="Genomic_DNA"/>
</dbReference>
<dbReference type="PROSITE" id="PS50127">
    <property type="entry name" value="UBC_2"/>
    <property type="match status" value="1"/>
</dbReference>
<organism evidence="11 13">
    <name type="scientific">Metarhizium rileyi (strain RCEF 4871)</name>
    <name type="common">Nomuraea rileyi</name>
    <dbReference type="NCBI Taxonomy" id="1649241"/>
    <lineage>
        <taxon>Eukaryota</taxon>
        <taxon>Fungi</taxon>
        <taxon>Dikarya</taxon>
        <taxon>Ascomycota</taxon>
        <taxon>Pezizomycotina</taxon>
        <taxon>Sordariomycetes</taxon>
        <taxon>Hypocreomycetidae</taxon>
        <taxon>Hypocreales</taxon>
        <taxon>Clavicipitaceae</taxon>
        <taxon>Metarhizium</taxon>
    </lineage>
</organism>
<evidence type="ECO:0000313" key="11">
    <source>
        <dbReference type="EMBL" id="OAA51963.1"/>
    </source>
</evidence>
<dbReference type="InterPro" id="IPR009060">
    <property type="entry name" value="UBA-like_sf"/>
</dbReference>
<dbReference type="InterPro" id="IPR023313">
    <property type="entry name" value="UBQ-conjugating_AS"/>
</dbReference>
<feature type="region of interest" description="Disordered" evidence="9">
    <location>
        <begin position="1"/>
        <end position="22"/>
    </location>
</feature>
<reference evidence="11 13" key="1">
    <citation type="journal article" date="2016" name="Genome Biol. Evol.">
        <title>Divergent and convergent evolution of fungal pathogenicity.</title>
        <authorList>
            <person name="Shang Y."/>
            <person name="Xiao G."/>
            <person name="Zheng P."/>
            <person name="Cen K."/>
            <person name="Zhan S."/>
            <person name="Wang C."/>
        </authorList>
    </citation>
    <scope>NUCLEOTIDE SEQUENCE [LARGE SCALE GENOMIC DNA]</scope>
    <source>
        <strain evidence="11 13">RCEF 4871</strain>
    </source>
</reference>
<dbReference type="InterPro" id="IPR016135">
    <property type="entry name" value="UBQ-conjugating_enzyme/RWD"/>
</dbReference>
<dbReference type="GO" id="GO:0036503">
    <property type="term" value="P:ERAD pathway"/>
    <property type="evidence" value="ECO:0007669"/>
    <property type="project" value="EnsemblFungi"/>
</dbReference>
<keyword evidence="1" id="KW-0808">Transferase</keyword>
<evidence type="ECO:0000256" key="6">
    <source>
        <dbReference type="ARBA" id="ARBA00042190"/>
    </source>
</evidence>
<feature type="domain" description="UBC core" evidence="10">
    <location>
        <begin position="4"/>
        <end position="153"/>
    </location>
</feature>